<evidence type="ECO:0000256" key="4">
    <source>
        <dbReference type="ARBA" id="ARBA00022827"/>
    </source>
</evidence>
<sequence>MENYDFLVIGGGAAGFAAALKADELGVRTLMVNRGPIGGTCVNVGCVPTKYLLTALELKRRTLVNHYSGLSFTLGEFDFEKLLGGKDELVTKLRKEKYERVLESLENVDYINGSARFISNCEIAVNGEKIRFKKALIATGAKPRILAIDSVEEVEDRILTHIEALELKRVPDSVVIIGGGPKRWSLLRSSQGSGAR</sequence>
<dbReference type="PRINTS" id="PR00368">
    <property type="entry name" value="FADPNR"/>
</dbReference>
<keyword evidence="6" id="KW-0560">Oxidoreductase</keyword>
<name>A0A142CXV7_9EURY</name>
<gene>
    <name evidence="10" type="ORF">A0127_10280</name>
</gene>
<evidence type="ECO:0000256" key="7">
    <source>
        <dbReference type="ARBA" id="ARBA00023157"/>
    </source>
</evidence>
<dbReference type="InterPro" id="IPR036188">
    <property type="entry name" value="FAD/NAD-bd_sf"/>
</dbReference>
<evidence type="ECO:0000313" key="10">
    <source>
        <dbReference type="EMBL" id="AMQ19609.1"/>
    </source>
</evidence>
<organism evidence="10 11">
    <name type="scientific">Thermococcus peptonophilus</name>
    <dbReference type="NCBI Taxonomy" id="53952"/>
    <lineage>
        <taxon>Archaea</taxon>
        <taxon>Methanobacteriati</taxon>
        <taxon>Methanobacteriota</taxon>
        <taxon>Thermococci</taxon>
        <taxon>Thermococcales</taxon>
        <taxon>Thermococcaceae</taxon>
        <taxon>Thermococcus</taxon>
    </lineage>
</organism>
<evidence type="ECO:0000313" key="11">
    <source>
        <dbReference type="Proteomes" id="UP000073604"/>
    </source>
</evidence>
<dbReference type="PRINTS" id="PR00411">
    <property type="entry name" value="PNDRDTASEI"/>
</dbReference>
<dbReference type="Proteomes" id="UP000073604">
    <property type="component" value="Plasmid unnamed"/>
</dbReference>
<keyword evidence="10" id="KW-0614">Plasmid</keyword>
<keyword evidence="4" id="KW-0274">FAD</keyword>
<evidence type="ECO:0000256" key="5">
    <source>
        <dbReference type="ARBA" id="ARBA00022857"/>
    </source>
</evidence>
<dbReference type="AlphaFoldDB" id="A0A142CXV7"/>
<dbReference type="Pfam" id="PF07992">
    <property type="entry name" value="Pyr_redox_2"/>
    <property type="match status" value="1"/>
</dbReference>
<dbReference type="PANTHER" id="PTHR43014:SF4">
    <property type="entry name" value="PYRIDINE NUCLEOTIDE-DISULFIDE OXIDOREDUCTASE RCLA-RELATED"/>
    <property type="match status" value="1"/>
</dbReference>
<feature type="domain" description="FAD/NAD(P)-binding" evidence="9">
    <location>
        <begin position="4"/>
        <end position="181"/>
    </location>
</feature>
<dbReference type="KEGG" id="tpep:A0127_10280"/>
<dbReference type="GO" id="GO:0003955">
    <property type="term" value="F:NAD(P)H dehydrogenase (quinone) activity"/>
    <property type="evidence" value="ECO:0007669"/>
    <property type="project" value="TreeGrafter"/>
</dbReference>
<evidence type="ECO:0000256" key="6">
    <source>
        <dbReference type="ARBA" id="ARBA00023002"/>
    </source>
</evidence>
<dbReference type="OrthoDB" id="27922at2157"/>
<keyword evidence="3" id="KW-0285">Flavoprotein</keyword>
<dbReference type="PROSITE" id="PS00076">
    <property type="entry name" value="PYRIDINE_REDOX_1"/>
    <property type="match status" value="1"/>
</dbReference>
<evidence type="ECO:0000256" key="1">
    <source>
        <dbReference type="ARBA" id="ARBA00001974"/>
    </source>
</evidence>
<dbReference type="EMBL" id="CP014751">
    <property type="protein sequence ID" value="AMQ19609.1"/>
    <property type="molecule type" value="Genomic_DNA"/>
</dbReference>
<dbReference type="Gene3D" id="3.50.50.60">
    <property type="entry name" value="FAD/NAD(P)-binding domain"/>
    <property type="match status" value="2"/>
</dbReference>
<dbReference type="GO" id="GO:0016668">
    <property type="term" value="F:oxidoreductase activity, acting on a sulfur group of donors, NAD(P) as acceptor"/>
    <property type="evidence" value="ECO:0007669"/>
    <property type="project" value="InterPro"/>
</dbReference>
<proteinExistence type="inferred from homology"/>
<keyword evidence="5" id="KW-0521">NADP</keyword>
<protein>
    <recommendedName>
        <fullName evidence="9">FAD/NAD(P)-binding domain-containing protein</fullName>
    </recommendedName>
</protein>
<dbReference type="GO" id="GO:0050660">
    <property type="term" value="F:flavin adenine dinucleotide binding"/>
    <property type="evidence" value="ECO:0007669"/>
    <property type="project" value="TreeGrafter"/>
</dbReference>
<keyword evidence="8" id="KW-0676">Redox-active center</keyword>
<dbReference type="GeneID" id="27140938"/>
<evidence type="ECO:0000256" key="2">
    <source>
        <dbReference type="ARBA" id="ARBA00007532"/>
    </source>
</evidence>
<dbReference type="RefSeq" id="WP_062390990.1">
    <property type="nucleotide sequence ID" value="NZ_CP014751.1"/>
</dbReference>
<evidence type="ECO:0000256" key="3">
    <source>
        <dbReference type="ARBA" id="ARBA00022630"/>
    </source>
</evidence>
<keyword evidence="7" id="KW-1015">Disulfide bond</keyword>
<evidence type="ECO:0000259" key="9">
    <source>
        <dbReference type="Pfam" id="PF07992"/>
    </source>
</evidence>
<evidence type="ECO:0000256" key="8">
    <source>
        <dbReference type="ARBA" id="ARBA00023284"/>
    </source>
</evidence>
<accession>A0A142CXV7</accession>
<reference evidence="11" key="1">
    <citation type="submission" date="2016-03" db="EMBL/GenBank/DDBJ databases">
        <authorList>
            <person name="Oger P.M."/>
        </authorList>
    </citation>
    <scope>NUCLEOTIDE SEQUENCE [LARGE SCALE GENOMIC DNA]</scope>
    <source>
        <strain evidence="11">OG-1</strain>
        <plasmid evidence="11">Plasmid</plasmid>
    </source>
</reference>
<dbReference type="InterPro" id="IPR012999">
    <property type="entry name" value="Pyr_OxRdtase_I_AS"/>
</dbReference>
<dbReference type="InterPro" id="IPR023753">
    <property type="entry name" value="FAD/NAD-binding_dom"/>
</dbReference>
<comment type="similarity">
    <text evidence="2">Belongs to the class-I pyridine nucleotide-disulfide oxidoreductase family.</text>
</comment>
<dbReference type="PANTHER" id="PTHR43014">
    <property type="entry name" value="MERCURIC REDUCTASE"/>
    <property type="match status" value="1"/>
</dbReference>
<geneLocation type="plasmid" evidence="11"/>
<keyword evidence="11" id="KW-1185">Reference proteome</keyword>
<comment type="cofactor">
    <cofactor evidence="1">
        <name>FAD</name>
        <dbReference type="ChEBI" id="CHEBI:57692"/>
    </cofactor>
</comment>
<dbReference type="SUPFAM" id="SSF51905">
    <property type="entry name" value="FAD/NAD(P)-binding domain"/>
    <property type="match status" value="1"/>
</dbReference>